<dbReference type="Proteomes" id="UP000671914">
    <property type="component" value="Chromosome"/>
</dbReference>
<dbReference type="GO" id="GO:0008233">
    <property type="term" value="F:peptidase activity"/>
    <property type="evidence" value="ECO:0007669"/>
    <property type="project" value="UniProtKB-KW"/>
</dbReference>
<evidence type="ECO:0000313" key="5">
    <source>
        <dbReference type="EMBL" id="QTX04116.1"/>
    </source>
</evidence>
<dbReference type="SUPFAM" id="SSF56563">
    <property type="entry name" value="Major capsid protein gp5"/>
    <property type="match status" value="1"/>
</dbReference>
<dbReference type="KEGG" id="aarc:G127AT_12555"/>
<dbReference type="InterPro" id="IPR054613">
    <property type="entry name" value="Peptidase_S78_dom"/>
</dbReference>
<evidence type="ECO:0000256" key="3">
    <source>
        <dbReference type="ARBA" id="ARBA00022801"/>
    </source>
</evidence>
<name>A0A975IPK9_9MICO</name>
<dbReference type="EMBL" id="CP071696">
    <property type="protein sequence ID" value="QTX04116.1"/>
    <property type="molecule type" value="Genomic_DNA"/>
</dbReference>
<proteinExistence type="predicted"/>
<evidence type="ECO:0000256" key="2">
    <source>
        <dbReference type="ARBA" id="ARBA00022670"/>
    </source>
</evidence>
<keyword evidence="1" id="KW-1188">Viral release from host cell</keyword>
<sequence length="527" mass="56661">MTDYARLLAEHATRELAIRSTDTDRREITGIAVPWGQRADIGGWFTEEFERGSIQDSDGALYFYGHREPIGRIIAYRDTDEGWEITAVVSNTRAGDDALTLARDGVLTRHSVGFRFDQYQVDESGDIPHITHTRAKVHEVSLVPFPAYDGAVVTDVRHAHQPTTKETPMDPEETVRELATELEHTRNAVDELERRFTMDSAPAAPAPDTRSAGEVLRAIVAGDETTIAAYNQLMERAYTGGTTADAPIQDAWIGDLTRLFDASSGVLAAAFSTGSLPAQGMTMEWGELASNTVTVDKQAAEGDDLAYGKVTLTTRTSPVSTYGGYTQLSRQAIERSTLPLLNRSLEALAIAAGARKKAVLRAAFNTLVASRVALADDAGVVGLGATLAAAEAGHWEDALVDAALKYDTENAAPESLIVSPHVFKALRALTVDGERVFTVAEKNASGTLNLPGLTGNLAGLPVRLDPGQSTPSAVFVNARAIRQYDSALVSLQDENIINLSKDFSVYRYGAIAPEVPQLVVPVKIQAA</sequence>
<feature type="domain" description="Prohead serine protease" evidence="4">
    <location>
        <begin position="15"/>
        <end position="162"/>
    </location>
</feature>
<evidence type="ECO:0000259" key="4">
    <source>
        <dbReference type="Pfam" id="PF04586"/>
    </source>
</evidence>
<reference evidence="5" key="1">
    <citation type="submission" date="2021-03" db="EMBL/GenBank/DDBJ databases">
        <title>Agromyces archimandritus sp. nov., isolated from the cockroach Archimandrita tessellata.</title>
        <authorList>
            <person name="Guzman J."/>
            <person name="Ortuzar M."/>
            <person name="Poehlein A."/>
            <person name="Daniel R."/>
            <person name="Trujillo M."/>
            <person name="Vilcinskas A."/>
        </authorList>
    </citation>
    <scope>NUCLEOTIDE SEQUENCE</scope>
    <source>
        <strain evidence="5">G127AT</strain>
    </source>
</reference>
<protein>
    <submittedName>
        <fullName evidence="5">HK97 family phage prohead protease</fullName>
    </submittedName>
</protein>
<dbReference type="GO" id="GO:0006508">
    <property type="term" value="P:proteolysis"/>
    <property type="evidence" value="ECO:0007669"/>
    <property type="project" value="UniProtKB-KW"/>
</dbReference>
<dbReference type="Pfam" id="PF25209">
    <property type="entry name" value="Phage_capsid_4"/>
    <property type="match status" value="1"/>
</dbReference>
<dbReference type="RefSeq" id="WP_210897391.1">
    <property type="nucleotide sequence ID" value="NZ_CP071696.1"/>
</dbReference>
<keyword evidence="6" id="KW-1185">Reference proteome</keyword>
<evidence type="ECO:0000313" key="6">
    <source>
        <dbReference type="Proteomes" id="UP000671914"/>
    </source>
</evidence>
<accession>A0A975IPK9</accession>
<dbReference type="AlphaFoldDB" id="A0A975IPK9"/>
<gene>
    <name evidence="5" type="ORF">G127AT_12555</name>
</gene>
<organism evidence="5 6">
    <name type="scientific">Agromyces archimandritae</name>
    <dbReference type="NCBI Taxonomy" id="2781962"/>
    <lineage>
        <taxon>Bacteria</taxon>
        <taxon>Bacillati</taxon>
        <taxon>Actinomycetota</taxon>
        <taxon>Actinomycetes</taxon>
        <taxon>Micrococcales</taxon>
        <taxon>Microbacteriaceae</taxon>
        <taxon>Agromyces</taxon>
    </lineage>
</organism>
<keyword evidence="2 5" id="KW-0645">Protease</keyword>
<evidence type="ECO:0000256" key="1">
    <source>
        <dbReference type="ARBA" id="ARBA00022612"/>
    </source>
</evidence>
<dbReference type="Pfam" id="PF04586">
    <property type="entry name" value="Peptidase_S78"/>
    <property type="match status" value="1"/>
</dbReference>
<keyword evidence="3" id="KW-0378">Hydrolase</keyword>